<feature type="chain" id="PRO_5039916768" evidence="1">
    <location>
        <begin position="29"/>
        <end position="210"/>
    </location>
</feature>
<feature type="signal peptide" evidence="1">
    <location>
        <begin position="1"/>
        <end position="28"/>
    </location>
</feature>
<reference evidence="2" key="2">
    <citation type="submission" date="2021-04" db="EMBL/GenBank/DDBJ databases">
        <authorList>
            <person name="Podell S."/>
        </authorList>
    </citation>
    <scope>NUCLEOTIDE SEQUENCE</scope>
    <source>
        <strain evidence="2">Hildebrandi</strain>
    </source>
</reference>
<reference evidence="2" key="1">
    <citation type="journal article" date="2021" name="Sci. Rep.">
        <title>Diploid genomic architecture of Nitzschia inconspicua, an elite biomass production diatom.</title>
        <authorList>
            <person name="Oliver A."/>
            <person name="Podell S."/>
            <person name="Pinowska A."/>
            <person name="Traller J.C."/>
            <person name="Smith S.R."/>
            <person name="McClure R."/>
            <person name="Beliaev A."/>
            <person name="Bohutskyi P."/>
            <person name="Hill E.A."/>
            <person name="Rabines A."/>
            <person name="Zheng H."/>
            <person name="Allen L.Z."/>
            <person name="Kuo A."/>
            <person name="Grigoriev I.V."/>
            <person name="Allen A.E."/>
            <person name="Hazlebeck D."/>
            <person name="Allen E.E."/>
        </authorList>
    </citation>
    <scope>NUCLEOTIDE SEQUENCE</scope>
    <source>
        <strain evidence="2">Hildebrandi</strain>
    </source>
</reference>
<evidence type="ECO:0000256" key="1">
    <source>
        <dbReference type="SAM" id="SignalP"/>
    </source>
</evidence>
<proteinExistence type="predicted"/>
<dbReference type="OrthoDB" id="42588at2759"/>
<accession>A0A9K3PRZ1</accession>
<dbReference type="EMBL" id="JAGRRH010000015">
    <property type="protein sequence ID" value="KAG7357148.1"/>
    <property type="molecule type" value="Genomic_DNA"/>
</dbReference>
<protein>
    <submittedName>
        <fullName evidence="2">Uncharacterized protein</fullName>
    </submittedName>
</protein>
<gene>
    <name evidence="2" type="ORF">IV203_001836</name>
</gene>
<dbReference type="AlphaFoldDB" id="A0A9K3PRZ1"/>
<evidence type="ECO:0000313" key="2">
    <source>
        <dbReference type="EMBL" id="KAG7357148.1"/>
    </source>
</evidence>
<comment type="caution">
    <text evidence="2">The sequence shown here is derived from an EMBL/GenBank/DDBJ whole genome shotgun (WGS) entry which is preliminary data.</text>
</comment>
<name>A0A9K3PRZ1_9STRA</name>
<keyword evidence="1" id="KW-0732">Signal</keyword>
<evidence type="ECO:0000313" key="3">
    <source>
        <dbReference type="Proteomes" id="UP000693970"/>
    </source>
</evidence>
<organism evidence="2 3">
    <name type="scientific">Nitzschia inconspicua</name>
    <dbReference type="NCBI Taxonomy" id="303405"/>
    <lineage>
        <taxon>Eukaryota</taxon>
        <taxon>Sar</taxon>
        <taxon>Stramenopiles</taxon>
        <taxon>Ochrophyta</taxon>
        <taxon>Bacillariophyta</taxon>
        <taxon>Bacillariophyceae</taxon>
        <taxon>Bacillariophycidae</taxon>
        <taxon>Bacillariales</taxon>
        <taxon>Bacillariaceae</taxon>
        <taxon>Nitzschia</taxon>
    </lineage>
</organism>
<dbReference type="Proteomes" id="UP000693970">
    <property type="component" value="Unassembled WGS sequence"/>
</dbReference>
<sequence length="210" mass="23253">MACLSRMKHFYSIMILLVLLDTRGYVSGFVSASKPHPQRALDCPQRSSAALTMTSVESRADDTKTSPVISPQEEKVYALLTELSNSRFAFRIVVVGNGAILESTNMLGPTIKLSQSPATGANLATFASDDQSFEFHLMIAQVSKVAMVEKASPVKEGKMMRILRFLNREEKSICSLILAEESTDAAEWYQKLLTEHGPEMIFIRNVSQTN</sequence>
<keyword evidence="3" id="KW-1185">Reference proteome</keyword>